<dbReference type="AlphaFoldDB" id="A0A3B1CUR6"/>
<dbReference type="HAMAP" id="MF_00090">
    <property type="entry name" value="PIMT"/>
    <property type="match status" value="1"/>
</dbReference>
<protein>
    <recommendedName>
        <fullName evidence="3">protein-L-isoaspartate(D-aspartate) O-methyltransferase</fullName>
        <ecNumber evidence="3">2.1.1.77</ecNumber>
    </recommendedName>
</protein>
<evidence type="ECO:0000256" key="7">
    <source>
        <dbReference type="ARBA" id="ARBA00022691"/>
    </source>
</evidence>
<evidence type="ECO:0000256" key="3">
    <source>
        <dbReference type="ARBA" id="ARBA00011890"/>
    </source>
</evidence>
<organism evidence="8">
    <name type="scientific">hydrothermal vent metagenome</name>
    <dbReference type="NCBI Taxonomy" id="652676"/>
    <lineage>
        <taxon>unclassified sequences</taxon>
        <taxon>metagenomes</taxon>
        <taxon>ecological metagenomes</taxon>
    </lineage>
</organism>
<evidence type="ECO:0000256" key="5">
    <source>
        <dbReference type="ARBA" id="ARBA00022603"/>
    </source>
</evidence>
<dbReference type="SUPFAM" id="SSF53335">
    <property type="entry name" value="S-adenosyl-L-methionine-dependent methyltransferases"/>
    <property type="match status" value="1"/>
</dbReference>
<gene>
    <name evidence="8" type="ORF">MNBD_NITROSPIRAE01-890</name>
</gene>
<sequence length="231" mass="25254">MSRFDLARRRMVESQLMARGIRDKGVLDAMRKIPRHLFVEEALQDQAYGDHALPIGERQTISQAYMVALMSEALALNGSEKVLEVGTGSAYQTAVLAELAEHVYSLERIDLFIEKTKVLMKDLGYENVCIRCADGTVGWEEEAPFDAILVTAGAPEIPQALIAQLAIGGRLVIPVGDRVSQVLKKIVKQKTGATETSLTSCTFVPLVGEAGWQYGKGEAGDQPNTFCILEK</sequence>
<evidence type="ECO:0000256" key="4">
    <source>
        <dbReference type="ARBA" id="ARBA00022490"/>
    </source>
</evidence>
<keyword evidence="5 8" id="KW-0489">Methyltransferase</keyword>
<dbReference type="EC" id="2.1.1.77" evidence="3"/>
<dbReference type="GO" id="GO:0004719">
    <property type="term" value="F:protein-L-isoaspartate (D-aspartate) O-methyltransferase activity"/>
    <property type="evidence" value="ECO:0007669"/>
    <property type="project" value="UniProtKB-EC"/>
</dbReference>
<reference evidence="8" key="1">
    <citation type="submission" date="2018-06" db="EMBL/GenBank/DDBJ databases">
        <authorList>
            <person name="Zhirakovskaya E."/>
        </authorList>
    </citation>
    <scope>NUCLEOTIDE SEQUENCE</scope>
</reference>
<keyword evidence="6 8" id="KW-0808">Transferase</keyword>
<keyword evidence="4" id="KW-0963">Cytoplasm</keyword>
<dbReference type="Gene3D" id="3.40.50.150">
    <property type="entry name" value="Vaccinia Virus protein VP39"/>
    <property type="match status" value="1"/>
</dbReference>
<dbReference type="PROSITE" id="PS01279">
    <property type="entry name" value="PCMT"/>
    <property type="match status" value="1"/>
</dbReference>
<comment type="similarity">
    <text evidence="2">Belongs to the methyltransferase superfamily. L-isoaspartyl/D-aspartyl protein methyltransferase family.</text>
</comment>
<proteinExistence type="inferred from homology"/>
<dbReference type="NCBIfam" id="NF001453">
    <property type="entry name" value="PRK00312.1"/>
    <property type="match status" value="1"/>
</dbReference>
<dbReference type="Pfam" id="PF01135">
    <property type="entry name" value="PCMT"/>
    <property type="match status" value="1"/>
</dbReference>
<dbReference type="FunFam" id="3.40.50.150:FF:000010">
    <property type="entry name" value="Protein-L-isoaspartate O-methyltransferase"/>
    <property type="match status" value="1"/>
</dbReference>
<dbReference type="CDD" id="cd02440">
    <property type="entry name" value="AdoMet_MTases"/>
    <property type="match status" value="1"/>
</dbReference>
<dbReference type="NCBIfam" id="TIGR00080">
    <property type="entry name" value="pimt"/>
    <property type="match status" value="1"/>
</dbReference>
<dbReference type="GO" id="GO:0005737">
    <property type="term" value="C:cytoplasm"/>
    <property type="evidence" value="ECO:0007669"/>
    <property type="project" value="UniProtKB-SubCell"/>
</dbReference>
<evidence type="ECO:0000256" key="6">
    <source>
        <dbReference type="ARBA" id="ARBA00022679"/>
    </source>
</evidence>
<name>A0A3B1CUR6_9ZZZZ</name>
<dbReference type="EMBL" id="UOGF01000119">
    <property type="protein sequence ID" value="VAX33769.1"/>
    <property type="molecule type" value="Genomic_DNA"/>
</dbReference>
<dbReference type="PANTHER" id="PTHR11579:SF0">
    <property type="entry name" value="PROTEIN-L-ISOASPARTATE(D-ASPARTATE) O-METHYLTRANSFERASE"/>
    <property type="match status" value="1"/>
</dbReference>
<keyword evidence="7" id="KW-0949">S-adenosyl-L-methionine</keyword>
<evidence type="ECO:0000256" key="1">
    <source>
        <dbReference type="ARBA" id="ARBA00004496"/>
    </source>
</evidence>
<dbReference type="GO" id="GO:0032259">
    <property type="term" value="P:methylation"/>
    <property type="evidence" value="ECO:0007669"/>
    <property type="project" value="UniProtKB-KW"/>
</dbReference>
<comment type="subcellular location">
    <subcellularLocation>
        <location evidence="1">Cytoplasm</location>
    </subcellularLocation>
</comment>
<dbReference type="InterPro" id="IPR029063">
    <property type="entry name" value="SAM-dependent_MTases_sf"/>
</dbReference>
<dbReference type="PANTHER" id="PTHR11579">
    <property type="entry name" value="PROTEIN-L-ISOASPARTATE O-METHYLTRANSFERASE"/>
    <property type="match status" value="1"/>
</dbReference>
<dbReference type="InterPro" id="IPR000682">
    <property type="entry name" value="PCMT"/>
</dbReference>
<accession>A0A3B1CUR6</accession>
<evidence type="ECO:0000256" key="2">
    <source>
        <dbReference type="ARBA" id="ARBA00005369"/>
    </source>
</evidence>
<evidence type="ECO:0000313" key="8">
    <source>
        <dbReference type="EMBL" id="VAX33769.1"/>
    </source>
</evidence>